<evidence type="ECO:0000313" key="1">
    <source>
        <dbReference type="EMBL" id="CAG8677758.1"/>
    </source>
</evidence>
<evidence type="ECO:0000313" key="2">
    <source>
        <dbReference type="Proteomes" id="UP000789901"/>
    </source>
</evidence>
<sequence>MTNNQAIFANGDQVNDSVGYPIVFILYMAIQQSLECKTCLYVLLLEAINQFKADFIYIIESKLKEHFKQSEKQTISFSCLESLFFGVFEGYIHYFNFKNGSYKCFFMGLMHICN</sequence>
<comment type="caution">
    <text evidence="1">The sequence shown here is derived from an EMBL/GenBank/DDBJ whole genome shotgun (WGS) entry which is preliminary data.</text>
</comment>
<dbReference type="EMBL" id="CAJVQB010006129">
    <property type="protein sequence ID" value="CAG8677758.1"/>
    <property type="molecule type" value="Genomic_DNA"/>
</dbReference>
<protein>
    <submittedName>
        <fullName evidence="1">15169_t:CDS:1</fullName>
    </submittedName>
</protein>
<organism evidence="1 2">
    <name type="scientific">Gigaspora margarita</name>
    <dbReference type="NCBI Taxonomy" id="4874"/>
    <lineage>
        <taxon>Eukaryota</taxon>
        <taxon>Fungi</taxon>
        <taxon>Fungi incertae sedis</taxon>
        <taxon>Mucoromycota</taxon>
        <taxon>Glomeromycotina</taxon>
        <taxon>Glomeromycetes</taxon>
        <taxon>Diversisporales</taxon>
        <taxon>Gigasporaceae</taxon>
        <taxon>Gigaspora</taxon>
    </lineage>
</organism>
<proteinExistence type="predicted"/>
<dbReference type="Proteomes" id="UP000789901">
    <property type="component" value="Unassembled WGS sequence"/>
</dbReference>
<reference evidence="1 2" key="1">
    <citation type="submission" date="2021-06" db="EMBL/GenBank/DDBJ databases">
        <authorList>
            <person name="Kallberg Y."/>
            <person name="Tangrot J."/>
            <person name="Rosling A."/>
        </authorList>
    </citation>
    <scope>NUCLEOTIDE SEQUENCE [LARGE SCALE GENOMIC DNA]</scope>
    <source>
        <strain evidence="1 2">120-4 pot B 10/14</strain>
    </source>
</reference>
<name>A0ABN7UUC3_GIGMA</name>
<gene>
    <name evidence="1" type="ORF">GMARGA_LOCUS10785</name>
</gene>
<keyword evidence="2" id="KW-1185">Reference proteome</keyword>
<accession>A0ABN7UUC3</accession>